<feature type="non-terminal residue" evidence="1">
    <location>
        <position position="1"/>
    </location>
</feature>
<proteinExistence type="predicted"/>
<keyword evidence="2" id="KW-1185">Reference proteome</keyword>
<name>A0AAV5SCW8_9BILA</name>
<accession>A0AAV5SCW8</accession>
<dbReference type="EMBL" id="BTSX01000001">
    <property type="protein sequence ID" value="GMS81222.1"/>
    <property type="molecule type" value="Genomic_DNA"/>
</dbReference>
<reference evidence="1" key="1">
    <citation type="submission" date="2023-10" db="EMBL/GenBank/DDBJ databases">
        <title>Genome assembly of Pristionchus species.</title>
        <authorList>
            <person name="Yoshida K."/>
            <person name="Sommer R.J."/>
        </authorList>
    </citation>
    <scope>NUCLEOTIDE SEQUENCE</scope>
    <source>
        <strain evidence="1">RS0144</strain>
    </source>
</reference>
<dbReference type="Proteomes" id="UP001432027">
    <property type="component" value="Unassembled WGS sequence"/>
</dbReference>
<sequence length="69" mass="7945">ISSIITRSPQFIHDQIDRRPLLLLEVEHVPVDIIDVLLEYLDRVTVHHLLGLGCTSRLLPSLLQSRDEH</sequence>
<comment type="caution">
    <text evidence="1">The sequence shown here is derived from an EMBL/GenBank/DDBJ whole genome shotgun (WGS) entry which is preliminary data.</text>
</comment>
<feature type="non-terminal residue" evidence="1">
    <location>
        <position position="69"/>
    </location>
</feature>
<protein>
    <submittedName>
        <fullName evidence="1">Uncharacterized protein</fullName>
    </submittedName>
</protein>
<organism evidence="1 2">
    <name type="scientific">Pristionchus entomophagus</name>
    <dbReference type="NCBI Taxonomy" id="358040"/>
    <lineage>
        <taxon>Eukaryota</taxon>
        <taxon>Metazoa</taxon>
        <taxon>Ecdysozoa</taxon>
        <taxon>Nematoda</taxon>
        <taxon>Chromadorea</taxon>
        <taxon>Rhabditida</taxon>
        <taxon>Rhabditina</taxon>
        <taxon>Diplogasteromorpha</taxon>
        <taxon>Diplogasteroidea</taxon>
        <taxon>Neodiplogasteridae</taxon>
        <taxon>Pristionchus</taxon>
    </lineage>
</organism>
<evidence type="ECO:0000313" key="1">
    <source>
        <dbReference type="EMBL" id="GMS81222.1"/>
    </source>
</evidence>
<dbReference type="AlphaFoldDB" id="A0AAV5SCW8"/>
<evidence type="ECO:0000313" key="2">
    <source>
        <dbReference type="Proteomes" id="UP001432027"/>
    </source>
</evidence>
<gene>
    <name evidence="1" type="ORF">PENTCL1PPCAC_3398</name>
</gene>